<dbReference type="InParanoid" id="M1DNN7"/>
<dbReference type="HOGENOM" id="CLU_2502311_0_0_1"/>
<reference evidence="1" key="2">
    <citation type="submission" date="2015-06" db="UniProtKB">
        <authorList>
            <consortium name="EnsemblPlants"/>
        </authorList>
    </citation>
    <scope>IDENTIFICATION</scope>
    <source>
        <strain evidence="1">DM1-3 516 R44</strain>
    </source>
</reference>
<dbReference type="Gramene" id="PGSC0003DMT400091909">
    <property type="protein sequence ID" value="PGSC0003DMT400091909"/>
    <property type="gene ID" value="PGSC0003DMG400041480"/>
</dbReference>
<keyword evidence="2" id="KW-1185">Reference proteome</keyword>
<accession>M1DNN7</accession>
<protein>
    <submittedName>
        <fullName evidence="1">Uncharacterized protein</fullName>
    </submittedName>
</protein>
<dbReference type="EnsemblPlants" id="PGSC0003DMT400091909">
    <property type="protein sequence ID" value="PGSC0003DMT400091909"/>
    <property type="gene ID" value="PGSC0003DMG400041480"/>
</dbReference>
<evidence type="ECO:0000313" key="1">
    <source>
        <dbReference type="EnsemblPlants" id="PGSC0003DMT400091909"/>
    </source>
</evidence>
<proteinExistence type="predicted"/>
<dbReference type="Proteomes" id="UP000011115">
    <property type="component" value="Unassembled WGS sequence"/>
</dbReference>
<reference evidence="2" key="1">
    <citation type="journal article" date="2011" name="Nature">
        <title>Genome sequence and analysis of the tuber crop potato.</title>
        <authorList>
            <consortium name="The Potato Genome Sequencing Consortium"/>
        </authorList>
    </citation>
    <scope>NUCLEOTIDE SEQUENCE [LARGE SCALE GENOMIC DNA]</scope>
    <source>
        <strain evidence="2">cv. DM1-3 516 R44</strain>
    </source>
</reference>
<organism evidence="1 2">
    <name type="scientific">Solanum tuberosum</name>
    <name type="common">Potato</name>
    <dbReference type="NCBI Taxonomy" id="4113"/>
    <lineage>
        <taxon>Eukaryota</taxon>
        <taxon>Viridiplantae</taxon>
        <taxon>Streptophyta</taxon>
        <taxon>Embryophyta</taxon>
        <taxon>Tracheophyta</taxon>
        <taxon>Spermatophyta</taxon>
        <taxon>Magnoliopsida</taxon>
        <taxon>eudicotyledons</taxon>
        <taxon>Gunneridae</taxon>
        <taxon>Pentapetalae</taxon>
        <taxon>asterids</taxon>
        <taxon>lamiids</taxon>
        <taxon>Solanales</taxon>
        <taxon>Solanaceae</taxon>
        <taxon>Solanoideae</taxon>
        <taxon>Solaneae</taxon>
        <taxon>Solanum</taxon>
    </lineage>
</organism>
<dbReference type="PaxDb" id="4113-PGSC0003DMT400091909"/>
<sequence>MSTITLENAFSTVVITSPVVQRFSCACDCGLLNGSGVTFRHTNLDQLPRTGINIGTGVTIRHTNLDRVPCTGHLQAAIDRPHLAGY</sequence>
<dbReference type="AlphaFoldDB" id="M1DNN7"/>
<evidence type="ECO:0000313" key="2">
    <source>
        <dbReference type="Proteomes" id="UP000011115"/>
    </source>
</evidence>
<name>M1DNN7_SOLTU</name>